<evidence type="ECO:0000256" key="15">
    <source>
        <dbReference type="ARBA" id="ARBA00047816"/>
    </source>
</evidence>
<dbReference type="EMBL" id="MFSS01000074">
    <property type="protein sequence ID" value="OGI42903.1"/>
    <property type="molecule type" value="Genomic_DNA"/>
</dbReference>
<dbReference type="InterPro" id="IPR008972">
    <property type="entry name" value="Cupredoxin"/>
</dbReference>
<dbReference type="Pfam" id="PF02790">
    <property type="entry name" value="COX2_TM"/>
    <property type="match status" value="1"/>
</dbReference>
<dbReference type="PROSITE" id="PS00078">
    <property type="entry name" value="COX2"/>
    <property type="match status" value="1"/>
</dbReference>
<evidence type="ECO:0000259" key="21">
    <source>
        <dbReference type="PROSITE" id="PS50999"/>
    </source>
</evidence>
<dbReference type="InterPro" id="IPR009056">
    <property type="entry name" value="Cyt_c-like_dom"/>
</dbReference>
<dbReference type="InterPro" id="IPR034210">
    <property type="entry name" value="CcO_II_C"/>
</dbReference>
<dbReference type="Pfam" id="PF13442">
    <property type="entry name" value="Cytochrome_CBB3"/>
    <property type="match status" value="1"/>
</dbReference>
<dbReference type="InterPro" id="IPR014222">
    <property type="entry name" value="Cyt_c_oxidase_su2"/>
</dbReference>
<evidence type="ECO:0000256" key="18">
    <source>
        <dbReference type="RuleBase" id="RU004024"/>
    </source>
</evidence>
<evidence type="ECO:0000313" key="23">
    <source>
        <dbReference type="EMBL" id="OGI42903.1"/>
    </source>
</evidence>
<dbReference type="InterPro" id="IPR036257">
    <property type="entry name" value="Cyt_c_oxidase_su2_TM_sf"/>
</dbReference>
<dbReference type="Proteomes" id="UP000177925">
    <property type="component" value="Unassembled WGS sequence"/>
</dbReference>
<evidence type="ECO:0000256" key="1">
    <source>
        <dbReference type="ARBA" id="ARBA00004141"/>
    </source>
</evidence>
<dbReference type="Gene3D" id="1.10.760.10">
    <property type="entry name" value="Cytochrome c-like domain"/>
    <property type="match status" value="1"/>
</dbReference>
<keyword evidence="13 19" id="KW-0472">Membrane</keyword>
<dbReference type="NCBIfam" id="TIGR02866">
    <property type="entry name" value="CoxB"/>
    <property type="match status" value="1"/>
</dbReference>
<dbReference type="SUPFAM" id="SSF81464">
    <property type="entry name" value="Cytochrome c oxidase subunit II-like, transmembrane region"/>
    <property type="match status" value="1"/>
</dbReference>
<dbReference type="GO" id="GO:0016491">
    <property type="term" value="F:oxidoreductase activity"/>
    <property type="evidence" value="ECO:0007669"/>
    <property type="project" value="InterPro"/>
</dbReference>
<evidence type="ECO:0000259" key="20">
    <source>
        <dbReference type="PROSITE" id="PS50857"/>
    </source>
</evidence>
<comment type="function">
    <text evidence="14 18">Subunits I and II form the functional core of the enzyme complex. Electrons originating in cytochrome c are transferred via heme a and Cu(A) to the binuclear center formed by heme a3 and Cu(B).</text>
</comment>
<dbReference type="InterPro" id="IPR001505">
    <property type="entry name" value="Copper_CuA"/>
</dbReference>
<keyword evidence="11 16" id="KW-0408">Iron</keyword>
<evidence type="ECO:0000259" key="22">
    <source>
        <dbReference type="PROSITE" id="PS51007"/>
    </source>
</evidence>
<evidence type="ECO:0000256" key="3">
    <source>
        <dbReference type="ARBA" id="ARBA00022448"/>
    </source>
</evidence>
<keyword evidence="10 19" id="KW-1133">Transmembrane helix</keyword>
<keyword evidence="6 17" id="KW-0812">Transmembrane</keyword>
<dbReference type="PANTHER" id="PTHR22888">
    <property type="entry name" value="CYTOCHROME C OXIDASE, SUBUNIT II"/>
    <property type="match status" value="1"/>
</dbReference>
<keyword evidence="3 17" id="KW-0813">Transport</keyword>
<evidence type="ECO:0000256" key="19">
    <source>
        <dbReference type="SAM" id="Phobius"/>
    </source>
</evidence>
<keyword evidence="7 16" id="KW-0479">Metal-binding</keyword>
<sequence length="378" mass="41363">MSTPQRTRLIGAVRNLFAGLSLALVSGLAYGAYGLNLQPPASPIAEEILGLHNMIMVICLIIFVVVFGFMFYSIFAHRKSRGHKAASFHESTTIEIVWTTIPFLILVGMAIPSTATLLKMEDTKSQADIVIKITGYQWKWRYEYPDHDISFFSNLSTPREQIENKAEKGKNYLLEVDNPVVIPVGKKVRFLVTANDVIHAWWIPQLGVKKDAIPGFLNETWAIANKPGTYRGQCAELCGKDHGYMPIVVEAVEQEKFTQWVSAQKAQAQAAAADSGKQWTKEELLGRGEKVYTQCAACHGAKGEGVATFPKLTGSKIATGPVADHIKIVLKGKPGTAMQAYAGQMNDADIAAVVTYERNALGNKTGDAVQPAQVKALR</sequence>
<dbReference type="GO" id="GO:0020037">
    <property type="term" value="F:heme binding"/>
    <property type="evidence" value="ECO:0007669"/>
    <property type="project" value="InterPro"/>
</dbReference>
<accession>A0A1F6TCN7</accession>
<comment type="cofactor">
    <cofactor evidence="18">
        <name>Cu cation</name>
        <dbReference type="ChEBI" id="CHEBI:23378"/>
    </cofactor>
    <text evidence="18">Binds a copper A center.</text>
</comment>
<dbReference type="GO" id="GO:0005507">
    <property type="term" value="F:copper ion binding"/>
    <property type="evidence" value="ECO:0007669"/>
    <property type="project" value="InterPro"/>
</dbReference>
<evidence type="ECO:0000256" key="9">
    <source>
        <dbReference type="ARBA" id="ARBA00022982"/>
    </source>
</evidence>
<comment type="catalytic activity">
    <reaction evidence="15 18">
        <text>4 Fe(II)-[cytochrome c] + O2 + 8 H(+)(in) = 4 Fe(III)-[cytochrome c] + 2 H2O + 4 H(+)(out)</text>
        <dbReference type="Rhea" id="RHEA:11436"/>
        <dbReference type="Rhea" id="RHEA-COMP:10350"/>
        <dbReference type="Rhea" id="RHEA-COMP:14399"/>
        <dbReference type="ChEBI" id="CHEBI:15377"/>
        <dbReference type="ChEBI" id="CHEBI:15378"/>
        <dbReference type="ChEBI" id="CHEBI:15379"/>
        <dbReference type="ChEBI" id="CHEBI:29033"/>
        <dbReference type="ChEBI" id="CHEBI:29034"/>
        <dbReference type="EC" id="7.1.1.9"/>
    </reaction>
</comment>
<name>A0A1F6TCN7_9PROT</name>
<keyword evidence="8" id="KW-1278">Translocase</keyword>
<dbReference type="InterPro" id="IPR011759">
    <property type="entry name" value="Cyt_c_oxidase_su2_TM_dom"/>
</dbReference>
<dbReference type="PROSITE" id="PS50857">
    <property type="entry name" value="COX2_CUA"/>
    <property type="match status" value="1"/>
</dbReference>
<dbReference type="STRING" id="1817758.A2150_04935"/>
<gene>
    <name evidence="23" type="ORF">A2150_04935</name>
</gene>
<evidence type="ECO:0000256" key="10">
    <source>
        <dbReference type="ARBA" id="ARBA00022989"/>
    </source>
</evidence>
<evidence type="ECO:0000256" key="5">
    <source>
        <dbReference type="ARBA" id="ARBA00022660"/>
    </source>
</evidence>
<proteinExistence type="inferred from homology"/>
<dbReference type="Gene3D" id="1.10.287.90">
    <property type="match status" value="1"/>
</dbReference>
<comment type="similarity">
    <text evidence="2 17">Belongs to the cytochrome c oxidase subunit 2 family.</text>
</comment>
<organism evidence="23 24">
    <name type="scientific">Candidatus Muproteobacteria bacterium RBG_16_64_11</name>
    <dbReference type="NCBI Taxonomy" id="1817758"/>
    <lineage>
        <taxon>Bacteria</taxon>
        <taxon>Pseudomonadati</taxon>
        <taxon>Pseudomonadota</taxon>
        <taxon>Candidatus Muproteobacteria</taxon>
    </lineage>
</organism>
<dbReference type="PRINTS" id="PR01166">
    <property type="entry name" value="CYCOXIDASEII"/>
</dbReference>
<keyword evidence="12 18" id="KW-0186">Copper</keyword>
<dbReference type="InterPro" id="IPR002429">
    <property type="entry name" value="CcO_II-like_C"/>
</dbReference>
<evidence type="ECO:0000256" key="6">
    <source>
        <dbReference type="ARBA" id="ARBA00022692"/>
    </source>
</evidence>
<reference evidence="23 24" key="1">
    <citation type="journal article" date="2016" name="Nat. Commun.">
        <title>Thousands of microbial genomes shed light on interconnected biogeochemical processes in an aquifer system.</title>
        <authorList>
            <person name="Anantharaman K."/>
            <person name="Brown C.T."/>
            <person name="Hug L.A."/>
            <person name="Sharon I."/>
            <person name="Castelle C.J."/>
            <person name="Probst A.J."/>
            <person name="Thomas B.C."/>
            <person name="Singh A."/>
            <person name="Wilkins M.J."/>
            <person name="Karaoz U."/>
            <person name="Brodie E.L."/>
            <person name="Williams K.H."/>
            <person name="Hubbard S.S."/>
            <person name="Banfield J.F."/>
        </authorList>
    </citation>
    <scope>NUCLEOTIDE SEQUENCE [LARGE SCALE GENOMIC DNA]</scope>
</reference>
<keyword evidence="9 17" id="KW-0249">Electron transport</keyword>
<feature type="domain" description="Cytochrome oxidase subunit II copper A binding" evidence="20">
    <location>
        <begin position="126"/>
        <end position="263"/>
    </location>
</feature>
<dbReference type="PROSITE" id="PS51007">
    <property type="entry name" value="CYTC"/>
    <property type="match status" value="1"/>
</dbReference>
<dbReference type="GO" id="GO:0004129">
    <property type="term" value="F:cytochrome-c oxidase activity"/>
    <property type="evidence" value="ECO:0007669"/>
    <property type="project" value="UniProtKB-EC"/>
</dbReference>
<dbReference type="AlphaFoldDB" id="A0A1F6TCN7"/>
<dbReference type="GO" id="GO:0042773">
    <property type="term" value="P:ATP synthesis coupled electron transport"/>
    <property type="evidence" value="ECO:0007669"/>
    <property type="project" value="TreeGrafter"/>
</dbReference>
<evidence type="ECO:0000256" key="7">
    <source>
        <dbReference type="ARBA" id="ARBA00022723"/>
    </source>
</evidence>
<evidence type="ECO:0000256" key="14">
    <source>
        <dbReference type="ARBA" id="ARBA00024688"/>
    </source>
</evidence>
<dbReference type="InterPro" id="IPR045187">
    <property type="entry name" value="CcO_II"/>
</dbReference>
<dbReference type="SUPFAM" id="SSF49503">
    <property type="entry name" value="Cupredoxins"/>
    <property type="match status" value="1"/>
</dbReference>
<feature type="domain" description="Cytochrome c" evidence="22">
    <location>
        <begin position="283"/>
        <end position="361"/>
    </location>
</feature>
<feature type="transmembrane region" description="Helical" evidence="19">
    <location>
        <begin position="53"/>
        <end position="75"/>
    </location>
</feature>
<protein>
    <recommendedName>
        <fullName evidence="18">Cytochrome c oxidase subunit 2</fullName>
        <ecNumber evidence="18">7.1.1.9</ecNumber>
    </recommendedName>
</protein>
<evidence type="ECO:0000256" key="4">
    <source>
        <dbReference type="ARBA" id="ARBA00022617"/>
    </source>
</evidence>
<dbReference type="Gene3D" id="2.60.40.420">
    <property type="entry name" value="Cupredoxins - blue copper proteins"/>
    <property type="match status" value="1"/>
</dbReference>
<comment type="caution">
    <text evidence="23">The sequence shown here is derived from an EMBL/GenBank/DDBJ whole genome shotgun (WGS) entry which is preliminary data.</text>
</comment>
<evidence type="ECO:0000256" key="2">
    <source>
        <dbReference type="ARBA" id="ARBA00007866"/>
    </source>
</evidence>
<dbReference type="SUPFAM" id="SSF46626">
    <property type="entry name" value="Cytochrome c"/>
    <property type="match status" value="1"/>
</dbReference>
<feature type="transmembrane region" description="Helical" evidence="19">
    <location>
        <begin position="12"/>
        <end position="33"/>
    </location>
</feature>
<dbReference type="CDD" id="cd13912">
    <property type="entry name" value="CcO_II_C"/>
    <property type="match status" value="1"/>
</dbReference>
<comment type="subcellular location">
    <subcellularLocation>
        <location evidence="17">Cell membrane</location>
        <topology evidence="17">Multi-pass membrane protein</topology>
    </subcellularLocation>
    <subcellularLocation>
        <location evidence="1">Membrane</location>
        <topology evidence="1">Multi-pass membrane protein</topology>
    </subcellularLocation>
</comment>
<feature type="domain" description="Cytochrome oxidase subunit II transmembrane region profile" evidence="21">
    <location>
        <begin position="29"/>
        <end position="124"/>
    </location>
</feature>
<evidence type="ECO:0000313" key="24">
    <source>
        <dbReference type="Proteomes" id="UP000177925"/>
    </source>
</evidence>
<dbReference type="PROSITE" id="PS50999">
    <property type="entry name" value="COX2_TM"/>
    <property type="match status" value="1"/>
</dbReference>
<feature type="transmembrane region" description="Helical" evidence="19">
    <location>
        <begin position="96"/>
        <end position="118"/>
    </location>
</feature>
<evidence type="ECO:0000256" key="8">
    <source>
        <dbReference type="ARBA" id="ARBA00022967"/>
    </source>
</evidence>
<evidence type="ECO:0000256" key="16">
    <source>
        <dbReference type="PROSITE-ProRule" id="PRU00433"/>
    </source>
</evidence>
<dbReference type="GO" id="GO:0005886">
    <property type="term" value="C:plasma membrane"/>
    <property type="evidence" value="ECO:0007669"/>
    <property type="project" value="UniProtKB-SubCell"/>
</dbReference>
<dbReference type="InterPro" id="IPR036909">
    <property type="entry name" value="Cyt_c-like_dom_sf"/>
</dbReference>
<dbReference type="PANTHER" id="PTHR22888:SF9">
    <property type="entry name" value="CYTOCHROME C OXIDASE SUBUNIT 2"/>
    <property type="match status" value="1"/>
</dbReference>
<evidence type="ECO:0000256" key="13">
    <source>
        <dbReference type="ARBA" id="ARBA00023136"/>
    </source>
</evidence>
<dbReference type="EC" id="7.1.1.9" evidence="18"/>
<evidence type="ECO:0000256" key="17">
    <source>
        <dbReference type="RuleBase" id="RU000456"/>
    </source>
</evidence>
<dbReference type="Pfam" id="PF00116">
    <property type="entry name" value="COX2"/>
    <property type="match status" value="1"/>
</dbReference>
<keyword evidence="5 17" id="KW-0679">Respiratory chain</keyword>
<evidence type="ECO:0000256" key="12">
    <source>
        <dbReference type="ARBA" id="ARBA00023008"/>
    </source>
</evidence>
<evidence type="ECO:0000256" key="11">
    <source>
        <dbReference type="ARBA" id="ARBA00023004"/>
    </source>
</evidence>
<keyword evidence="4 16" id="KW-0349">Heme</keyword>